<feature type="transmembrane region" description="Helical" evidence="8">
    <location>
        <begin position="310"/>
        <end position="329"/>
    </location>
</feature>
<dbReference type="EMBL" id="WWVQ01000021">
    <property type="protein sequence ID" value="MZL33523.1"/>
    <property type="molecule type" value="Genomic_DNA"/>
</dbReference>
<evidence type="ECO:0000256" key="1">
    <source>
        <dbReference type="ARBA" id="ARBA00004651"/>
    </source>
</evidence>
<comment type="subcellular location">
    <subcellularLocation>
        <location evidence="1">Cell membrane</location>
        <topology evidence="1">Multi-pass membrane protein</topology>
    </subcellularLocation>
</comment>
<reference evidence="9 10" key="1">
    <citation type="journal article" date="2019" name="Nat. Med.">
        <title>A library of human gut bacterial isolates paired with longitudinal multiomics data enables mechanistic microbiome research.</title>
        <authorList>
            <person name="Poyet M."/>
            <person name="Groussin M."/>
            <person name="Gibbons S.M."/>
            <person name="Avila-Pacheco J."/>
            <person name="Jiang X."/>
            <person name="Kearney S.M."/>
            <person name="Perrotta A.R."/>
            <person name="Berdy B."/>
            <person name="Zhao S."/>
            <person name="Lieberman T.D."/>
            <person name="Swanson P.K."/>
            <person name="Smith M."/>
            <person name="Roesemann S."/>
            <person name="Alexander J.E."/>
            <person name="Rich S.A."/>
            <person name="Livny J."/>
            <person name="Vlamakis H."/>
            <person name="Clish C."/>
            <person name="Bullock K."/>
            <person name="Deik A."/>
            <person name="Scott J."/>
            <person name="Pierce K.A."/>
            <person name="Xavier R.J."/>
            <person name="Alm E.J."/>
        </authorList>
    </citation>
    <scope>NUCLEOTIDE SEQUENCE [LARGE SCALE GENOMIC DNA]</scope>
    <source>
        <strain evidence="9 10">BIOML-A1</strain>
    </source>
</reference>
<feature type="transmembrane region" description="Helical" evidence="8">
    <location>
        <begin position="259"/>
        <end position="277"/>
    </location>
</feature>
<dbReference type="RefSeq" id="WP_118614014.1">
    <property type="nucleotide sequence ID" value="NZ_JADPEU010000019.1"/>
</dbReference>
<evidence type="ECO:0000256" key="3">
    <source>
        <dbReference type="ARBA" id="ARBA00022475"/>
    </source>
</evidence>
<evidence type="ECO:0000313" key="9">
    <source>
        <dbReference type="EMBL" id="MZL33523.1"/>
    </source>
</evidence>
<keyword evidence="3" id="KW-1003">Cell membrane</keyword>
<gene>
    <name evidence="9" type="ORF">GT728_10015</name>
</gene>
<feature type="transmembrane region" description="Helical" evidence="8">
    <location>
        <begin position="20"/>
        <end position="40"/>
    </location>
</feature>
<keyword evidence="6 8" id="KW-1133">Transmembrane helix</keyword>
<evidence type="ECO:0000313" key="10">
    <source>
        <dbReference type="Proteomes" id="UP000477285"/>
    </source>
</evidence>
<feature type="transmembrane region" description="Helical" evidence="8">
    <location>
        <begin position="220"/>
        <end position="247"/>
    </location>
</feature>
<comment type="caution">
    <text evidence="9">The sequence shown here is derived from an EMBL/GenBank/DDBJ whole genome shotgun (WGS) entry which is preliminary data.</text>
</comment>
<organism evidence="9 10">
    <name type="scientific">Blautia wexlerae</name>
    <dbReference type="NCBI Taxonomy" id="418240"/>
    <lineage>
        <taxon>Bacteria</taxon>
        <taxon>Bacillati</taxon>
        <taxon>Bacillota</taxon>
        <taxon>Clostridia</taxon>
        <taxon>Lachnospirales</taxon>
        <taxon>Lachnospiraceae</taxon>
        <taxon>Blautia</taxon>
    </lineage>
</organism>
<feature type="transmembrane region" description="Helical" evidence="8">
    <location>
        <begin position="46"/>
        <end position="64"/>
    </location>
</feature>
<dbReference type="PANTHER" id="PTHR32196:SF21">
    <property type="entry name" value="ABC TRANSPORTER PERMEASE PROTEIN YPHD-RELATED"/>
    <property type="match status" value="1"/>
</dbReference>
<dbReference type="InterPro" id="IPR001851">
    <property type="entry name" value="ABC_transp_permease"/>
</dbReference>
<accession>A0A6L8T308</accession>
<dbReference type="PANTHER" id="PTHR32196">
    <property type="entry name" value="ABC TRANSPORTER PERMEASE PROTEIN YPHD-RELATED-RELATED"/>
    <property type="match status" value="1"/>
</dbReference>
<keyword evidence="4" id="KW-0997">Cell inner membrane</keyword>
<evidence type="ECO:0000256" key="7">
    <source>
        <dbReference type="ARBA" id="ARBA00023136"/>
    </source>
</evidence>
<evidence type="ECO:0000256" key="4">
    <source>
        <dbReference type="ARBA" id="ARBA00022519"/>
    </source>
</evidence>
<sequence>MNKKKSASAGIMSFCGEYSYILVFIAIFIVYAFTSSGLTWSGVMNVFRHSAVIGIIGIGMGLVCLTGEIDLSVGAMLALDGGFSVIIFNMTDSILLTFLFAIVFGAFCGLVNGVMVGLVEMPAFIVTLATMLMYRSFAQYFCQHMDKVLIGNGSSVYKMASDKNSYQMLYNMGNGKAASIPYVGIVLIVLTILFVFVTTSTKYGKKVYAVGSNLKGARMAGINVAAMKVSVFAICGALVGVAAFLWIAMNASCDPATTGTSYEMYAIAAVVLGGISMSGGKGRCLGILFGAMSYTVIDKIIVSLKMDSLINNAIKGMILLIVIMIQVAGPKIRGKLK</sequence>
<keyword evidence="5 8" id="KW-0812">Transmembrane</keyword>
<dbReference type="Pfam" id="PF02653">
    <property type="entry name" value="BPD_transp_2"/>
    <property type="match status" value="1"/>
</dbReference>
<evidence type="ECO:0000256" key="5">
    <source>
        <dbReference type="ARBA" id="ARBA00022692"/>
    </source>
</evidence>
<protein>
    <submittedName>
        <fullName evidence="9">ABC transporter permease</fullName>
    </submittedName>
</protein>
<dbReference type="GO" id="GO:0022857">
    <property type="term" value="F:transmembrane transporter activity"/>
    <property type="evidence" value="ECO:0007669"/>
    <property type="project" value="InterPro"/>
</dbReference>
<dbReference type="CDD" id="cd06579">
    <property type="entry name" value="TM_PBP1_transp_AraH_like"/>
    <property type="match status" value="1"/>
</dbReference>
<evidence type="ECO:0000256" key="2">
    <source>
        <dbReference type="ARBA" id="ARBA00022448"/>
    </source>
</evidence>
<evidence type="ECO:0000256" key="6">
    <source>
        <dbReference type="ARBA" id="ARBA00022989"/>
    </source>
</evidence>
<keyword evidence="7 8" id="KW-0472">Membrane</keyword>
<proteinExistence type="predicted"/>
<keyword evidence="2" id="KW-0813">Transport</keyword>
<name>A0A6L8T308_9FIRM</name>
<feature type="transmembrane region" description="Helical" evidence="8">
    <location>
        <begin position="179"/>
        <end position="199"/>
    </location>
</feature>
<evidence type="ECO:0000256" key="8">
    <source>
        <dbReference type="SAM" id="Phobius"/>
    </source>
</evidence>
<dbReference type="GO" id="GO:0005886">
    <property type="term" value="C:plasma membrane"/>
    <property type="evidence" value="ECO:0007669"/>
    <property type="project" value="UniProtKB-SubCell"/>
</dbReference>
<dbReference type="Proteomes" id="UP000477285">
    <property type="component" value="Unassembled WGS sequence"/>
</dbReference>
<dbReference type="AlphaFoldDB" id="A0A6L8T308"/>